<evidence type="ECO:0008006" key="5">
    <source>
        <dbReference type="Google" id="ProtNLM"/>
    </source>
</evidence>
<evidence type="ECO:0000256" key="2">
    <source>
        <dbReference type="SAM" id="SignalP"/>
    </source>
</evidence>
<name>A0A654D599_SPHMU</name>
<sequence length="148" mass="16902">MCRFFIKILSILSICILSSCVTNNYIQMYADEDIVLYSNPDEQSNQVIVIPSGSAIYVNSSREKSSYREFRYGKYKGWTRSKRYVYGKPGWTKKLYGSSYNTNSSSNNSNSSASSNYTPSGGTVQVKGYYRKDGTYVRPHTRSAPRRR</sequence>
<reference evidence="3 4" key="1">
    <citation type="submission" date="2019-10" db="EMBL/GenBank/DDBJ databases">
        <authorList>
            <person name="Karimi E."/>
        </authorList>
    </citation>
    <scope>NUCLEOTIDE SEQUENCE [LARGE SCALE GENOMIC DNA]</scope>
    <source>
        <strain evidence="3">Sphingobacterium sp. 8BC</strain>
    </source>
</reference>
<feature type="signal peptide" evidence="2">
    <location>
        <begin position="1"/>
        <end position="24"/>
    </location>
</feature>
<organism evidence="3 4">
    <name type="scientific">Sphingobacterium multivorum</name>
    <dbReference type="NCBI Taxonomy" id="28454"/>
    <lineage>
        <taxon>Bacteria</taxon>
        <taxon>Pseudomonadati</taxon>
        <taxon>Bacteroidota</taxon>
        <taxon>Sphingobacteriia</taxon>
        <taxon>Sphingobacteriales</taxon>
        <taxon>Sphingobacteriaceae</taxon>
        <taxon>Sphingobacterium</taxon>
    </lineage>
</organism>
<accession>A0A654D599</accession>
<evidence type="ECO:0000313" key="3">
    <source>
        <dbReference type="EMBL" id="VXC99703.1"/>
    </source>
</evidence>
<feature type="compositionally biased region" description="Low complexity" evidence="1">
    <location>
        <begin position="100"/>
        <end position="120"/>
    </location>
</feature>
<gene>
    <name evidence="3" type="ORF">SPHINGO8BC_51491</name>
</gene>
<dbReference type="AlphaFoldDB" id="A0A654D599"/>
<feature type="compositionally biased region" description="Basic residues" evidence="1">
    <location>
        <begin position="139"/>
        <end position="148"/>
    </location>
</feature>
<dbReference type="Proteomes" id="UP000432350">
    <property type="component" value="Unassembled WGS sequence"/>
</dbReference>
<feature type="chain" id="PRO_5024808677" description="SH3 domain-containing protein" evidence="2">
    <location>
        <begin position="25"/>
        <end position="148"/>
    </location>
</feature>
<dbReference type="EMBL" id="CABWMV010000024">
    <property type="protein sequence ID" value="VXC99703.1"/>
    <property type="molecule type" value="Genomic_DNA"/>
</dbReference>
<evidence type="ECO:0000256" key="1">
    <source>
        <dbReference type="SAM" id="MobiDB-lite"/>
    </source>
</evidence>
<keyword evidence="2" id="KW-0732">Signal</keyword>
<feature type="region of interest" description="Disordered" evidence="1">
    <location>
        <begin position="100"/>
        <end position="148"/>
    </location>
</feature>
<evidence type="ECO:0000313" key="4">
    <source>
        <dbReference type="Proteomes" id="UP000432350"/>
    </source>
</evidence>
<dbReference type="PROSITE" id="PS51257">
    <property type="entry name" value="PROKAR_LIPOPROTEIN"/>
    <property type="match status" value="1"/>
</dbReference>
<proteinExistence type="predicted"/>
<protein>
    <recommendedName>
        <fullName evidence="5">SH3 domain-containing protein</fullName>
    </recommendedName>
</protein>